<keyword evidence="4" id="KW-1185">Reference proteome</keyword>
<dbReference type="SUPFAM" id="SSF51735">
    <property type="entry name" value="NAD(P)-binding Rossmann-fold domains"/>
    <property type="match status" value="1"/>
</dbReference>
<dbReference type="PANTHER" id="PTHR43355:SF2">
    <property type="entry name" value="FLAVIN REDUCTASE (NADPH)"/>
    <property type="match status" value="1"/>
</dbReference>
<feature type="non-terminal residue" evidence="3">
    <location>
        <position position="190"/>
    </location>
</feature>
<dbReference type="InterPro" id="IPR036291">
    <property type="entry name" value="NAD(P)-bd_dom_sf"/>
</dbReference>
<proteinExistence type="inferred from homology"/>
<dbReference type="GO" id="GO:0004074">
    <property type="term" value="F:biliverdin reductase [NAD(P)H] activity"/>
    <property type="evidence" value="ECO:0007669"/>
    <property type="project" value="TreeGrafter"/>
</dbReference>
<evidence type="ECO:0000313" key="4">
    <source>
        <dbReference type="Proteomes" id="UP000469558"/>
    </source>
</evidence>
<organism evidence="3 4">
    <name type="scientific">Lachnellula suecica</name>
    <dbReference type="NCBI Taxonomy" id="602035"/>
    <lineage>
        <taxon>Eukaryota</taxon>
        <taxon>Fungi</taxon>
        <taxon>Dikarya</taxon>
        <taxon>Ascomycota</taxon>
        <taxon>Pezizomycotina</taxon>
        <taxon>Leotiomycetes</taxon>
        <taxon>Helotiales</taxon>
        <taxon>Lachnaceae</taxon>
        <taxon>Lachnellula</taxon>
    </lineage>
</organism>
<reference evidence="3 4" key="1">
    <citation type="submission" date="2018-05" db="EMBL/GenBank/DDBJ databases">
        <title>Genome sequencing and assembly of the regulated plant pathogen Lachnellula willkommii and related sister species for the development of diagnostic species identification markers.</title>
        <authorList>
            <person name="Giroux E."/>
            <person name="Bilodeau G."/>
        </authorList>
    </citation>
    <scope>NUCLEOTIDE SEQUENCE [LARGE SCALE GENOMIC DNA]</scope>
    <source>
        <strain evidence="3 4">CBS 268.59</strain>
    </source>
</reference>
<dbReference type="Pfam" id="PF13460">
    <property type="entry name" value="NAD_binding_10"/>
    <property type="match status" value="1"/>
</dbReference>
<dbReference type="PANTHER" id="PTHR43355">
    <property type="entry name" value="FLAVIN REDUCTASE (NADPH)"/>
    <property type="match status" value="1"/>
</dbReference>
<dbReference type="EMBL" id="QGMK01002968">
    <property type="protein sequence ID" value="TVY54987.1"/>
    <property type="molecule type" value="Genomic_DNA"/>
</dbReference>
<gene>
    <name evidence="3" type="ORF">LSUE1_G008525</name>
</gene>
<protein>
    <recommendedName>
        <fullName evidence="2">NAD(P)-binding domain-containing protein</fullName>
    </recommendedName>
</protein>
<name>A0A8T9BR61_9HELO</name>
<dbReference type="InterPro" id="IPR016040">
    <property type="entry name" value="NAD(P)-bd_dom"/>
</dbReference>
<dbReference type="Gene3D" id="3.40.50.720">
    <property type="entry name" value="NAD(P)-binding Rossmann-like Domain"/>
    <property type="match status" value="1"/>
</dbReference>
<comment type="similarity">
    <text evidence="1">Belongs to the avfA family.</text>
</comment>
<evidence type="ECO:0000256" key="1">
    <source>
        <dbReference type="ARBA" id="ARBA00038376"/>
    </source>
</evidence>
<feature type="domain" description="NAD(P)-binding" evidence="2">
    <location>
        <begin position="11"/>
        <end position="176"/>
    </location>
</feature>
<dbReference type="OrthoDB" id="10254221at2759"/>
<dbReference type="GO" id="GO:0042602">
    <property type="term" value="F:riboflavin reductase (NADPH) activity"/>
    <property type="evidence" value="ECO:0007669"/>
    <property type="project" value="TreeGrafter"/>
</dbReference>
<dbReference type="AlphaFoldDB" id="A0A8T9BR61"/>
<evidence type="ECO:0000313" key="3">
    <source>
        <dbReference type="EMBL" id="TVY54987.1"/>
    </source>
</evidence>
<comment type="caution">
    <text evidence="3">The sequence shown here is derived from an EMBL/GenBank/DDBJ whole genome shotgun (WGS) entry which is preliminary data.</text>
</comment>
<evidence type="ECO:0000259" key="2">
    <source>
        <dbReference type="Pfam" id="PF13460"/>
    </source>
</evidence>
<sequence length="190" mass="20505">MHEKHHILLLGGTGVCGLIFTQAAIDAGHKLTLYVRSSSKIPTELISHHNLDVIQGDLANEEKLKEAAACGADVFISFAGPTLGKKEGTPITNALKVLYPALLTYASYKRILILSTASFSAPEDTRSLKWFVAINCYIKVIGGDTYAEITGMAKETVALGDKIDWTVFRVPLLKGETLDANKGDVNAVFV</sequence>
<accession>A0A8T9BR61</accession>
<dbReference type="Proteomes" id="UP000469558">
    <property type="component" value="Unassembled WGS sequence"/>
</dbReference>
<dbReference type="InterPro" id="IPR051606">
    <property type="entry name" value="Polyketide_Oxido-like"/>
</dbReference>